<dbReference type="Gene3D" id="3.40.50.2300">
    <property type="match status" value="2"/>
</dbReference>
<dbReference type="CDD" id="cd01392">
    <property type="entry name" value="HTH_LacI"/>
    <property type="match status" value="1"/>
</dbReference>
<sequence>MATIKDIAKEANVSIATVSRILNNDETLSVSEDTRKRVFLVAKELQYKPLRKRNQKQQTIHKKDDHFKIGLLLAYSQQEEVNDPYYLSIRQSIEKKCSDESITISKMIRVPDHLTAKSLAGLDGVIVVGGILSEELNMIYEETNNIVFVSYAPKGEELDFVVSDLRKATEAVIDHLLALGHQKIGFVGGETIIKKINSDEIVRIKDGRHEAYEKKLKELGLYNRDSVFITDSDWSTANGYDLMKQAIEAGDLPSAFIIASDPMSIGALHALNEANIRVPEEVAIVSFDDIDAAAFLNPPLSTVRVHTEEMGRMGVNCLLDRMKGRKVPVQVIIPTKVIVRKSCGGNTA</sequence>
<evidence type="ECO:0000256" key="1">
    <source>
        <dbReference type="ARBA" id="ARBA00023015"/>
    </source>
</evidence>
<dbReference type="Gene3D" id="1.10.260.40">
    <property type="entry name" value="lambda repressor-like DNA-binding domains"/>
    <property type="match status" value="1"/>
</dbReference>
<proteinExistence type="predicted"/>
<dbReference type="InterPro" id="IPR046335">
    <property type="entry name" value="LacI/GalR-like_sensor"/>
</dbReference>
<evidence type="ECO:0000256" key="2">
    <source>
        <dbReference type="ARBA" id="ARBA00023125"/>
    </source>
</evidence>
<dbReference type="GO" id="GO:0000976">
    <property type="term" value="F:transcription cis-regulatory region binding"/>
    <property type="evidence" value="ECO:0007669"/>
    <property type="project" value="TreeGrafter"/>
</dbReference>
<dbReference type="OrthoDB" id="43195at2"/>
<evidence type="ECO:0000313" key="5">
    <source>
        <dbReference type="EMBL" id="RBW67925.1"/>
    </source>
</evidence>
<keyword evidence="2" id="KW-0238">DNA-binding</keyword>
<dbReference type="Pfam" id="PF13377">
    <property type="entry name" value="Peripla_BP_3"/>
    <property type="match status" value="1"/>
</dbReference>
<organism evidence="5 6">
    <name type="scientific">Bacillus taeanensis</name>
    <dbReference type="NCBI Taxonomy" id="273032"/>
    <lineage>
        <taxon>Bacteria</taxon>
        <taxon>Bacillati</taxon>
        <taxon>Bacillota</taxon>
        <taxon>Bacilli</taxon>
        <taxon>Bacillales</taxon>
        <taxon>Bacillaceae</taxon>
        <taxon>Bacillus</taxon>
    </lineage>
</organism>
<dbReference type="PROSITE" id="PS50932">
    <property type="entry name" value="HTH_LACI_2"/>
    <property type="match status" value="1"/>
</dbReference>
<dbReference type="EMBL" id="QOCW01000027">
    <property type="protein sequence ID" value="RBW67925.1"/>
    <property type="molecule type" value="Genomic_DNA"/>
</dbReference>
<dbReference type="RefSeq" id="WP_113807683.1">
    <property type="nucleotide sequence ID" value="NZ_QOCW01000027.1"/>
</dbReference>
<dbReference type="Pfam" id="PF00356">
    <property type="entry name" value="LacI"/>
    <property type="match status" value="1"/>
</dbReference>
<dbReference type="SUPFAM" id="SSF47413">
    <property type="entry name" value="lambda repressor-like DNA-binding domains"/>
    <property type="match status" value="1"/>
</dbReference>
<dbReference type="SUPFAM" id="SSF53822">
    <property type="entry name" value="Periplasmic binding protein-like I"/>
    <property type="match status" value="1"/>
</dbReference>
<dbReference type="Proteomes" id="UP000253314">
    <property type="component" value="Unassembled WGS sequence"/>
</dbReference>
<dbReference type="PANTHER" id="PTHR30146:SF149">
    <property type="entry name" value="HTH-TYPE TRANSCRIPTIONAL REGULATOR EBGR"/>
    <property type="match status" value="1"/>
</dbReference>
<dbReference type="PANTHER" id="PTHR30146">
    <property type="entry name" value="LACI-RELATED TRANSCRIPTIONAL REPRESSOR"/>
    <property type="match status" value="1"/>
</dbReference>
<dbReference type="AlphaFoldDB" id="A0A366XS21"/>
<name>A0A366XS21_9BACI</name>
<dbReference type="CDD" id="cd01544">
    <property type="entry name" value="PBP1_GalR"/>
    <property type="match status" value="1"/>
</dbReference>
<comment type="caution">
    <text evidence="5">The sequence shown here is derived from an EMBL/GenBank/DDBJ whole genome shotgun (WGS) entry which is preliminary data.</text>
</comment>
<protein>
    <submittedName>
        <fullName evidence="5">Transcriptional regulator</fullName>
    </submittedName>
</protein>
<dbReference type="PROSITE" id="PS00356">
    <property type="entry name" value="HTH_LACI_1"/>
    <property type="match status" value="1"/>
</dbReference>
<evidence type="ECO:0000259" key="4">
    <source>
        <dbReference type="PROSITE" id="PS50932"/>
    </source>
</evidence>
<dbReference type="InterPro" id="IPR000843">
    <property type="entry name" value="HTH_LacI"/>
</dbReference>
<dbReference type="PRINTS" id="PR00036">
    <property type="entry name" value="HTHLACI"/>
</dbReference>
<gene>
    <name evidence="5" type="ORF">DS031_19145</name>
</gene>
<evidence type="ECO:0000256" key="3">
    <source>
        <dbReference type="ARBA" id="ARBA00023163"/>
    </source>
</evidence>
<feature type="domain" description="HTH lacI-type" evidence="4">
    <location>
        <begin position="2"/>
        <end position="52"/>
    </location>
</feature>
<dbReference type="InterPro" id="IPR028082">
    <property type="entry name" value="Peripla_BP_I"/>
</dbReference>
<keyword evidence="6" id="KW-1185">Reference proteome</keyword>
<keyword evidence="3" id="KW-0804">Transcription</keyword>
<keyword evidence="1" id="KW-0805">Transcription regulation</keyword>
<evidence type="ECO:0000313" key="6">
    <source>
        <dbReference type="Proteomes" id="UP000253314"/>
    </source>
</evidence>
<dbReference type="GO" id="GO:0003700">
    <property type="term" value="F:DNA-binding transcription factor activity"/>
    <property type="evidence" value="ECO:0007669"/>
    <property type="project" value="TreeGrafter"/>
</dbReference>
<reference evidence="5 6" key="1">
    <citation type="submission" date="2018-07" db="EMBL/GenBank/DDBJ databases">
        <title>Lottiidibacillus patelloidae gen. nov., sp. nov., isolated from the intestinal tract of a marine limpet and the reclassification of B. taeanensis BH030017T, B. algicola KMM 3737T and B. hwajinpoensis SW-72T as genus Lottiidibacillus.</title>
        <authorList>
            <person name="Liu R."/>
            <person name="Huang Z."/>
        </authorList>
    </citation>
    <scope>NUCLEOTIDE SEQUENCE [LARGE SCALE GENOMIC DNA]</scope>
    <source>
        <strain evidence="5 6">BH030017</strain>
    </source>
</reference>
<accession>A0A366XS21</accession>
<dbReference type="SMART" id="SM00354">
    <property type="entry name" value="HTH_LACI"/>
    <property type="match status" value="1"/>
</dbReference>
<dbReference type="InterPro" id="IPR010982">
    <property type="entry name" value="Lambda_DNA-bd_dom_sf"/>
</dbReference>